<keyword evidence="4" id="KW-1133">Transmembrane helix</keyword>
<gene>
    <name evidence="6" type="ORF">SAMN04488116_2406</name>
</gene>
<dbReference type="InterPro" id="IPR020449">
    <property type="entry name" value="Tscrpt_reg_AraC-type_HTH"/>
</dbReference>
<dbReference type="Gene3D" id="1.10.10.60">
    <property type="entry name" value="Homeodomain-like"/>
    <property type="match status" value="2"/>
</dbReference>
<feature type="transmembrane region" description="Helical" evidence="4">
    <location>
        <begin position="6"/>
        <end position="27"/>
    </location>
</feature>
<proteinExistence type="predicted"/>
<feature type="transmembrane region" description="Helical" evidence="4">
    <location>
        <begin position="65"/>
        <end position="85"/>
    </location>
</feature>
<feature type="transmembrane region" description="Helical" evidence="4">
    <location>
        <begin position="125"/>
        <end position="150"/>
    </location>
</feature>
<evidence type="ECO:0000256" key="1">
    <source>
        <dbReference type="ARBA" id="ARBA00023015"/>
    </source>
</evidence>
<keyword evidence="3" id="KW-0804">Transcription</keyword>
<dbReference type="InterPro" id="IPR018060">
    <property type="entry name" value="HTH_AraC"/>
</dbReference>
<evidence type="ECO:0000256" key="2">
    <source>
        <dbReference type="ARBA" id="ARBA00023125"/>
    </source>
</evidence>
<name>A0A1M5ME24_9FLAO</name>
<keyword evidence="4" id="KW-0812">Transmembrane</keyword>
<dbReference type="PROSITE" id="PS01124">
    <property type="entry name" value="HTH_ARAC_FAMILY_2"/>
    <property type="match status" value="1"/>
</dbReference>
<dbReference type="SUPFAM" id="SSF46689">
    <property type="entry name" value="Homeodomain-like"/>
    <property type="match status" value="1"/>
</dbReference>
<dbReference type="EMBL" id="FQWL01000003">
    <property type="protein sequence ID" value="SHG75588.1"/>
    <property type="molecule type" value="Genomic_DNA"/>
</dbReference>
<evidence type="ECO:0000259" key="5">
    <source>
        <dbReference type="PROSITE" id="PS01124"/>
    </source>
</evidence>
<keyword evidence="1" id="KW-0805">Transcription regulation</keyword>
<feature type="transmembrane region" description="Helical" evidence="4">
    <location>
        <begin position="213"/>
        <end position="234"/>
    </location>
</feature>
<accession>A0A1M5ME24</accession>
<dbReference type="InterPro" id="IPR009057">
    <property type="entry name" value="Homeodomain-like_sf"/>
</dbReference>
<organism evidence="6 7">
    <name type="scientific">Flagellimonas flava</name>
    <dbReference type="NCBI Taxonomy" id="570519"/>
    <lineage>
        <taxon>Bacteria</taxon>
        <taxon>Pseudomonadati</taxon>
        <taxon>Bacteroidota</taxon>
        <taxon>Flavobacteriia</taxon>
        <taxon>Flavobacteriales</taxon>
        <taxon>Flavobacteriaceae</taxon>
        <taxon>Flagellimonas</taxon>
    </lineage>
</organism>
<dbReference type="SMART" id="SM00342">
    <property type="entry name" value="HTH_ARAC"/>
    <property type="match status" value="1"/>
</dbReference>
<evidence type="ECO:0000256" key="3">
    <source>
        <dbReference type="ARBA" id="ARBA00023163"/>
    </source>
</evidence>
<dbReference type="Proteomes" id="UP000184532">
    <property type="component" value="Unassembled WGS sequence"/>
</dbReference>
<dbReference type="AlphaFoldDB" id="A0A1M5ME24"/>
<dbReference type="InterPro" id="IPR018062">
    <property type="entry name" value="HTH_AraC-typ_CS"/>
</dbReference>
<dbReference type="STRING" id="570519.SAMN04488116_2406"/>
<dbReference type="GO" id="GO:0043565">
    <property type="term" value="F:sequence-specific DNA binding"/>
    <property type="evidence" value="ECO:0007669"/>
    <property type="project" value="InterPro"/>
</dbReference>
<evidence type="ECO:0000256" key="4">
    <source>
        <dbReference type="SAM" id="Phobius"/>
    </source>
</evidence>
<dbReference type="Pfam" id="PF12833">
    <property type="entry name" value="HTH_18"/>
    <property type="match status" value="1"/>
</dbReference>
<feature type="transmembrane region" description="Helical" evidence="4">
    <location>
        <begin position="180"/>
        <end position="207"/>
    </location>
</feature>
<dbReference type="PANTHER" id="PTHR43280">
    <property type="entry name" value="ARAC-FAMILY TRANSCRIPTIONAL REGULATOR"/>
    <property type="match status" value="1"/>
</dbReference>
<dbReference type="OrthoDB" id="6283866at2"/>
<dbReference type="PROSITE" id="PS00041">
    <property type="entry name" value="HTH_ARAC_FAMILY_1"/>
    <property type="match status" value="1"/>
</dbReference>
<keyword evidence="7" id="KW-1185">Reference proteome</keyword>
<keyword evidence="4" id="KW-0472">Membrane</keyword>
<dbReference type="PRINTS" id="PR00032">
    <property type="entry name" value="HTHARAC"/>
</dbReference>
<evidence type="ECO:0000313" key="7">
    <source>
        <dbReference type="Proteomes" id="UP000184532"/>
    </source>
</evidence>
<sequence>MHLQLSVVQLITICAIANGFVFGFLVLRKKENRFANRFLALTIICMCLTFTPYMLDPPIWQEERWLAWLPFSLSYWIGPAFYFYVKSLTQPDWRFTKRQLWHFAPILLNYIHSIYHGIFSGNHHPYYWFHTTAELFQSAAIISVLIYMLITLRMINRYQHVLLDNVSNTAKIDLQWVKQIIRVIIISFAFILVFLIISTGLSGMVFFEQWDQYRTILLMLYACVLYWLSIHGFLQAQTLQLLRPEKENHNLPVKEFEVVIEKLHRTMQTQRVFKNPDLSLSDLSREVGISERAISEAINRGLGKNFFQFINEYRVKEVQEILIDPACSHLKIISLAFDSGFNSKATFNRIFKSYTGLTPKEYKSKNMP</sequence>
<dbReference type="PANTHER" id="PTHR43280:SF29">
    <property type="entry name" value="ARAC-FAMILY TRANSCRIPTIONAL REGULATOR"/>
    <property type="match status" value="1"/>
</dbReference>
<reference evidence="7" key="1">
    <citation type="submission" date="2016-11" db="EMBL/GenBank/DDBJ databases">
        <authorList>
            <person name="Varghese N."/>
            <person name="Submissions S."/>
        </authorList>
    </citation>
    <scope>NUCLEOTIDE SEQUENCE [LARGE SCALE GENOMIC DNA]</scope>
    <source>
        <strain evidence="7">DSM 22638</strain>
    </source>
</reference>
<dbReference type="GO" id="GO:0003700">
    <property type="term" value="F:DNA-binding transcription factor activity"/>
    <property type="evidence" value="ECO:0007669"/>
    <property type="project" value="InterPro"/>
</dbReference>
<dbReference type="RefSeq" id="WP_073179835.1">
    <property type="nucleotide sequence ID" value="NZ_FQWL01000003.1"/>
</dbReference>
<protein>
    <submittedName>
        <fullName evidence="6">Transcriptional regulator, AraC family</fullName>
    </submittedName>
</protein>
<feature type="domain" description="HTH araC/xylS-type" evidence="5">
    <location>
        <begin position="257"/>
        <end position="365"/>
    </location>
</feature>
<evidence type="ECO:0000313" key="6">
    <source>
        <dbReference type="EMBL" id="SHG75588.1"/>
    </source>
</evidence>
<feature type="transmembrane region" description="Helical" evidence="4">
    <location>
        <begin position="34"/>
        <end position="53"/>
    </location>
</feature>
<feature type="transmembrane region" description="Helical" evidence="4">
    <location>
        <begin position="100"/>
        <end position="119"/>
    </location>
</feature>
<keyword evidence="2" id="KW-0238">DNA-binding</keyword>